<evidence type="ECO:0000256" key="7">
    <source>
        <dbReference type="ARBA" id="ARBA00022989"/>
    </source>
</evidence>
<gene>
    <name evidence="14" type="ORF">PSTG_07445</name>
</gene>
<keyword evidence="8 12" id="KW-0496">Mitochondrion</keyword>
<dbReference type="InterPro" id="IPR007992">
    <property type="entry name" value="CybS"/>
</dbReference>
<dbReference type="OrthoDB" id="18577at2759"/>
<keyword evidence="5 12" id="KW-0999">Mitochondrion inner membrane</keyword>
<organism evidence="14 15">
    <name type="scientific">Puccinia striiformis f. sp. tritici PST-78</name>
    <dbReference type="NCBI Taxonomy" id="1165861"/>
    <lineage>
        <taxon>Eukaryota</taxon>
        <taxon>Fungi</taxon>
        <taxon>Dikarya</taxon>
        <taxon>Basidiomycota</taxon>
        <taxon>Pucciniomycotina</taxon>
        <taxon>Pucciniomycetes</taxon>
        <taxon>Pucciniales</taxon>
        <taxon>Pucciniaceae</taxon>
        <taxon>Puccinia</taxon>
    </lineage>
</organism>
<reference evidence="15" key="1">
    <citation type="submission" date="2014-03" db="EMBL/GenBank/DDBJ databases">
        <title>The Genome Sequence of Puccinia striiformis f. sp. tritici PST-78.</title>
        <authorList>
            <consortium name="The Broad Institute Genome Sequencing Platform"/>
            <person name="Cuomo C."/>
            <person name="Hulbert S."/>
            <person name="Chen X."/>
            <person name="Walker B."/>
            <person name="Young S.K."/>
            <person name="Zeng Q."/>
            <person name="Gargeya S."/>
            <person name="Fitzgerald M."/>
            <person name="Haas B."/>
            <person name="Abouelleil A."/>
            <person name="Alvarado L."/>
            <person name="Arachchi H.M."/>
            <person name="Berlin A.M."/>
            <person name="Chapman S.B."/>
            <person name="Goldberg J."/>
            <person name="Griggs A."/>
            <person name="Gujja S."/>
            <person name="Hansen M."/>
            <person name="Howarth C."/>
            <person name="Imamovic A."/>
            <person name="Larimer J."/>
            <person name="McCowan C."/>
            <person name="Montmayeur A."/>
            <person name="Murphy C."/>
            <person name="Neiman D."/>
            <person name="Pearson M."/>
            <person name="Priest M."/>
            <person name="Roberts A."/>
            <person name="Saif S."/>
            <person name="Shea T."/>
            <person name="Sisk P."/>
            <person name="Sykes S."/>
            <person name="Wortman J."/>
            <person name="Nusbaum C."/>
            <person name="Birren B."/>
        </authorList>
    </citation>
    <scope>NUCLEOTIDE SEQUENCE [LARGE SCALE GENOMIC DNA]</scope>
    <source>
        <strain evidence="15">race PST-78</strain>
    </source>
</reference>
<feature type="binding site" description="axial binding residue" evidence="11">
    <location>
        <position position="173"/>
    </location>
    <ligand>
        <name>heme b</name>
        <dbReference type="ChEBI" id="CHEBI:60344"/>
        <note>ligand shared with SDHC</note>
    </ligand>
    <ligandPart>
        <name>Fe</name>
        <dbReference type="ChEBI" id="CHEBI:18248"/>
    </ligandPart>
</feature>
<keyword evidence="4" id="KW-0812">Transmembrane</keyword>
<dbReference type="GO" id="GO:0005743">
    <property type="term" value="C:mitochondrial inner membrane"/>
    <property type="evidence" value="ECO:0007669"/>
    <property type="project" value="UniProtKB-SubCell"/>
</dbReference>
<sequence length="233" mass="25576">MSLKVRLGPRVISKIDRGGLLTISSSQPNHQQPKTKKSRNIIKKQQKPRMSQTNRIIMSASRMCPTTRSMTNNLNLNRISFMVPQYHRLSTSSTSLAKSTPIVKANSTADAPYVKGTINDPTTFPPPSKAHGSIHWTFERSVAASLIPLSAATAISSANPILDGVIGVFLIAHSHMGFDQALVDYVPKRKFPVISPIATWTLRALTCGVLVGVYQFNTHDIGMTELIKKAWKA</sequence>
<dbReference type="GO" id="GO:0046872">
    <property type="term" value="F:metal ion binding"/>
    <property type="evidence" value="ECO:0007669"/>
    <property type="project" value="UniProtKB-KW"/>
</dbReference>
<name>A0A0L0VJ84_9BASI</name>
<evidence type="ECO:0000256" key="1">
    <source>
        <dbReference type="ARBA" id="ARBA00004448"/>
    </source>
</evidence>
<proteinExistence type="inferred from homology"/>
<keyword evidence="9 12" id="KW-0472">Membrane</keyword>
<dbReference type="STRING" id="1165861.A0A0L0VJ84"/>
<evidence type="ECO:0000256" key="6">
    <source>
        <dbReference type="ARBA" id="ARBA00022946"/>
    </source>
</evidence>
<protein>
    <recommendedName>
        <fullName evidence="12">Succinate dehydrogenase [ubiquinone] cytochrome b small subunit</fullName>
    </recommendedName>
</protein>
<keyword evidence="6 12" id="KW-0809">Transit peptide</keyword>
<evidence type="ECO:0000256" key="11">
    <source>
        <dbReference type="PIRSR" id="PIRSR607992-2"/>
    </source>
</evidence>
<evidence type="ECO:0000256" key="5">
    <source>
        <dbReference type="ARBA" id="ARBA00022792"/>
    </source>
</evidence>
<dbReference type="CDD" id="cd03496">
    <property type="entry name" value="SQR_TypeC_CybS"/>
    <property type="match status" value="1"/>
</dbReference>
<dbReference type="Proteomes" id="UP000054564">
    <property type="component" value="Unassembled WGS sequence"/>
</dbReference>
<feature type="region of interest" description="Disordered" evidence="13">
    <location>
        <begin position="22"/>
        <end position="51"/>
    </location>
</feature>
<dbReference type="PANTHER" id="PTHR13337">
    <property type="entry name" value="SUCCINATE DEHYDROGENASE"/>
    <property type="match status" value="1"/>
</dbReference>
<dbReference type="GO" id="GO:0048039">
    <property type="term" value="F:ubiquinone binding"/>
    <property type="evidence" value="ECO:0007669"/>
    <property type="project" value="TreeGrafter"/>
</dbReference>
<feature type="compositionally biased region" description="Polar residues" evidence="13">
    <location>
        <begin position="22"/>
        <end position="32"/>
    </location>
</feature>
<evidence type="ECO:0000256" key="13">
    <source>
        <dbReference type="SAM" id="MobiDB-lite"/>
    </source>
</evidence>
<evidence type="ECO:0000256" key="2">
    <source>
        <dbReference type="ARBA" id="ARBA00007294"/>
    </source>
</evidence>
<dbReference type="AlphaFoldDB" id="A0A0L0VJ84"/>
<evidence type="ECO:0000313" key="15">
    <source>
        <dbReference type="Proteomes" id="UP000054564"/>
    </source>
</evidence>
<evidence type="ECO:0000256" key="8">
    <source>
        <dbReference type="ARBA" id="ARBA00023128"/>
    </source>
</evidence>
<feature type="binding site" evidence="10">
    <location>
        <position position="185"/>
    </location>
    <ligand>
        <name>a ubiquinone</name>
        <dbReference type="ChEBI" id="CHEBI:16389"/>
        <note>ligand shared with IP/SDHB</note>
    </ligand>
</feature>
<dbReference type="GO" id="GO:0006099">
    <property type="term" value="P:tricarboxylic acid cycle"/>
    <property type="evidence" value="ECO:0007669"/>
    <property type="project" value="TreeGrafter"/>
</dbReference>
<accession>A0A0L0VJ84</accession>
<dbReference type="GO" id="GO:0020037">
    <property type="term" value="F:heme binding"/>
    <property type="evidence" value="ECO:0007669"/>
    <property type="project" value="TreeGrafter"/>
</dbReference>
<dbReference type="GO" id="GO:0006121">
    <property type="term" value="P:mitochondrial electron transport, succinate to ubiquinone"/>
    <property type="evidence" value="ECO:0007669"/>
    <property type="project" value="TreeGrafter"/>
</dbReference>
<evidence type="ECO:0000256" key="3">
    <source>
        <dbReference type="ARBA" id="ARBA00022448"/>
    </source>
</evidence>
<comment type="caution">
    <text evidence="14">The sequence shown here is derived from an EMBL/GenBank/DDBJ whole genome shotgun (WGS) entry which is preliminary data.</text>
</comment>
<keyword evidence="11" id="KW-0479">Metal-binding</keyword>
<dbReference type="Pfam" id="PF05328">
    <property type="entry name" value="CybS"/>
    <property type="match status" value="1"/>
</dbReference>
<comment type="subcellular location">
    <subcellularLocation>
        <location evidence="1 12">Mitochondrion inner membrane</location>
        <topology evidence="1 12">Multi-pass membrane protein</topology>
    </subcellularLocation>
</comment>
<keyword evidence="7" id="KW-1133">Transmembrane helix</keyword>
<feature type="compositionally biased region" description="Basic residues" evidence="13">
    <location>
        <begin position="33"/>
        <end position="47"/>
    </location>
</feature>
<evidence type="ECO:0000256" key="10">
    <source>
        <dbReference type="PIRSR" id="PIRSR607992-1"/>
    </source>
</evidence>
<evidence type="ECO:0000313" key="14">
    <source>
        <dbReference type="EMBL" id="KNE99328.1"/>
    </source>
</evidence>
<dbReference type="InterPro" id="IPR034804">
    <property type="entry name" value="SQR/QFR_C/D"/>
</dbReference>
<evidence type="ECO:0000256" key="12">
    <source>
        <dbReference type="RuleBase" id="RU364031"/>
    </source>
</evidence>
<keyword evidence="3" id="KW-0813">Transport</keyword>
<keyword evidence="11" id="KW-0408">Iron</keyword>
<evidence type="ECO:0000256" key="9">
    <source>
        <dbReference type="ARBA" id="ARBA00023136"/>
    </source>
</evidence>
<comment type="similarity">
    <text evidence="2 12">Belongs to the CybS family.</text>
</comment>
<dbReference type="Gene3D" id="1.20.1300.10">
    <property type="entry name" value="Fumarate reductase/succinate dehydrogenase, transmembrane subunit"/>
    <property type="match status" value="1"/>
</dbReference>
<evidence type="ECO:0000256" key="4">
    <source>
        <dbReference type="ARBA" id="ARBA00022692"/>
    </source>
</evidence>
<dbReference type="EMBL" id="AJIL01000047">
    <property type="protein sequence ID" value="KNE99328.1"/>
    <property type="molecule type" value="Genomic_DNA"/>
</dbReference>
<keyword evidence="15" id="KW-1185">Reference proteome</keyword>
<dbReference type="PANTHER" id="PTHR13337:SF2">
    <property type="entry name" value="SUCCINATE DEHYDROGENASE [UBIQUINONE] CYTOCHROME B SMALL SUBUNIT, MITOCHONDRIAL"/>
    <property type="match status" value="1"/>
</dbReference>